<feature type="signal peptide" evidence="1">
    <location>
        <begin position="1"/>
        <end position="23"/>
    </location>
</feature>
<organism evidence="2">
    <name type="scientific">Singulisphaera sp. Ch08</name>
    <dbReference type="NCBI Taxonomy" id="3120278"/>
    <lineage>
        <taxon>Bacteria</taxon>
        <taxon>Pseudomonadati</taxon>
        <taxon>Planctomycetota</taxon>
        <taxon>Planctomycetia</taxon>
        <taxon>Isosphaerales</taxon>
        <taxon>Isosphaeraceae</taxon>
        <taxon>Singulisphaera</taxon>
    </lineage>
</organism>
<dbReference type="EMBL" id="CP155447">
    <property type="protein sequence ID" value="XBH04952.1"/>
    <property type="molecule type" value="Genomic_DNA"/>
</dbReference>
<keyword evidence="1" id="KW-0732">Signal</keyword>
<protein>
    <recommendedName>
        <fullName evidence="3">Periplasmic heavy metal sensor</fullName>
    </recommendedName>
</protein>
<name>A0AAU7CJ54_9BACT</name>
<evidence type="ECO:0000313" key="2">
    <source>
        <dbReference type="EMBL" id="XBH04952.1"/>
    </source>
</evidence>
<reference evidence="2" key="1">
    <citation type="submission" date="2024-05" db="EMBL/GenBank/DDBJ databases">
        <title>Planctomycetes of the genus Singulisphaera possess chitinolytic capabilities.</title>
        <authorList>
            <person name="Ivanova A."/>
        </authorList>
    </citation>
    <scope>NUCLEOTIDE SEQUENCE</scope>
    <source>
        <strain evidence="2">Ch08T</strain>
    </source>
</reference>
<gene>
    <name evidence="2" type="ORF">V5E97_02725</name>
</gene>
<evidence type="ECO:0000256" key="1">
    <source>
        <dbReference type="SAM" id="SignalP"/>
    </source>
</evidence>
<proteinExistence type="predicted"/>
<dbReference type="AlphaFoldDB" id="A0AAU7CJ54"/>
<accession>A0AAU7CJ54</accession>
<evidence type="ECO:0008006" key="3">
    <source>
        <dbReference type="Google" id="ProtNLM"/>
    </source>
</evidence>
<dbReference type="RefSeq" id="WP_406697758.1">
    <property type="nucleotide sequence ID" value="NZ_CP155447.1"/>
</dbReference>
<feature type="chain" id="PRO_5043828944" description="Periplasmic heavy metal sensor" evidence="1">
    <location>
        <begin position="24"/>
        <end position="220"/>
    </location>
</feature>
<sequence length="220" mass="25196">MQKRKVGVGALVLLGLVCAQASAQDIPEEARKEIARNLHGPFTVFRDAVQEELKLTDEQKEKVEEHLRERLPDIMEFFQSLEGLNGQEREKKHQAFRQKEQEKLTSVLKATLKEDQSKRLHQLVLQQEGALALFHGGPEIARDLKITDEQRKQFMAVVQELHKKVAPLIKEAESGGNPEEIRPKVMKIRKEQEGKIEALLTDAQKKQWKEMLGKPLALDE</sequence>